<protein>
    <recommendedName>
        <fullName evidence="4">Hedgehog/Intein (Hint) domain-containing protein</fullName>
    </recommendedName>
</protein>
<dbReference type="OrthoDB" id="6305173at2"/>
<evidence type="ECO:0000256" key="2">
    <source>
        <dbReference type="ARBA" id="ARBA00022525"/>
    </source>
</evidence>
<dbReference type="Proteomes" id="UP000187266">
    <property type="component" value="Chromosome"/>
</dbReference>
<feature type="domain" description="Hedgehog/Intein (Hint)" evidence="4">
    <location>
        <begin position="341"/>
        <end position="487"/>
    </location>
</feature>
<organism evidence="5 6">
    <name type="scientific">Brevirhabdus pacifica</name>
    <dbReference type="NCBI Taxonomy" id="1267768"/>
    <lineage>
        <taxon>Bacteria</taxon>
        <taxon>Pseudomonadati</taxon>
        <taxon>Pseudomonadota</taxon>
        <taxon>Alphaproteobacteria</taxon>
        <taxon>Rhodobacterales</taxon>
        <taxon>Paracoccaceae</taxon>
        <taxon>Brevirhabdus</taxon>
    </lineage>
</organism>
<dbReference type="Pfam" id="PF13403">
    <property type="entry name" value="Hint_2"/>
    <property type="match status" value="1"/>
</dbReference>
<dbReference type="Pfam" id="PF00353">
    <property type="entry name" value="HemolysinCabind"/>
    <property type="match status" value="4"/>
</dbReference>
<dbReference type="InterPro" id="IPR011049">
    <property type="entry name" value="Serralysin-like_metalloprot_C"/>
</dbReference>
<dbReference type="InterPro" id="IPR018511">
    <property type="entry name" value="Hemolysin-typ_Ca-bd_CS"/>
</dbReference>
<dbReference type="InterPro" id="IPR050557">
    <property type="entry name" value="RTX_toxin/Mannuronan_C5-epim"/>
</dbReference>
<keyword evidence="6" id="KW-1185">Reference proteome</keyword>
<dbReference type="SUPFAM" id="SSF51120">
    <property type="entry name" value="beta-Roll"/>
    <property type="match status" value="2"/>
</dbReference>
<dbReference type="PROSITE" id="PS00330">
    <property type="entry name" value="HEMOLYSIN_CALCIUM"/>
    <property type="match status" value="7"/>
</dbReference>
<dbReference type="InterPro" id="IPR036844">
    <property type="entry name" value="Hint_dom_sf"/>
</dbReference>
<evidence type="ECO:0000313" key="6">
    <source>
        <dbReference type="Proteomes" id="UP000187266"/>
    </source>
</evidence>
<dbReference type="STRING" id="1267768.BV394_08680"/>
<evidence type="ECO:0000256" key="3">
    <source>
        <dbReference type="SAM" id="MobiDB-lite"/>
    </source>
</evidence>
<feature type="region of interest" description="Disordered" evidence="3">
    <location>
        <begin position="1"/>
        <end position="20"/>
    </location>
</feature>
<dbReference type="GO" id="GO:0005509">
    <property type="term" value="F:calcium ion binding"/>
    <property type="evidence" value="ECO:0007669"/>
    <property type="project" value="InterPro"/>
</dbReference>
<dbReference type="InterPro" id="IPR001343">
    <property type="entry name" value="Hemolysn_Ca-bd"/>
</dbReference>
<dbReference type="InterPro" id="IPR028992">
    <property type="entry name" value="Hedgehog/Intein_dom"/>
</dbReference>
<comment type="subcellular location">
    <subcellularLocation>
        <location evidence="1">Secreted</location>
    </subcellularLocation>
</comment>
<feature type="compositionally biased region" description="Basic and acidic residues" evidence="3">
    <location>
        <begin position="70"/>
        <end position="87"/>
    </location>
</feature>
<dbReference type="PANTHER" id="PTHR38340:SF1">
    <property type="entry name" value="S-LAYER PROTEIN"/>
    <property type="match status" value="1"/>
</dbReference>
<dbReference type="InterPro" id="IPR006141">
    <property type="entry name" value="Intein_N"/>
</dbReference>
<dbReference type="PRINTS" id="PR00313">
    <property type="entry name" value="CABNDNGRPT"/>
</dbReference>
<dbReference type="PANTHER" id="PTHR38340">
    <property type="entry name" value="S-LAYER PROTEIN"/>
    <property type="match status" value="1"/>
</dbReference>
<reference evidence="5 6" key="1">
    <citation type="submission" date="2017-01" db="EMBL/GenBank/DDBJ databases">
        <title>Genomic analysis of Xuhuaishuia manganoxidans DY6-4.</title>
        <authorList>
            <person name="Wang X."/>
        </authorList>
    </citation>
    <scope>NUCLEOTIDE SEQUENCE [LARGE SCALE GENOMIC DNA]</scope>
    <source>
        <strain evidence="5 6">DY6-4</strain>
    </source>
</reference>
<dbReference type="GO" id="GO:0016539">
    <property type="term" value="P:intein-mediated protein splicing"/>
    <property type="evidence" value="ECO:0007669"/>
    <property type="project" value="InterPro"/>
</dbReference>
<gene>
    <name evidence="5" type="ORF">BV394_08680</name>
</gene>
<dbReference type="Gene3D" id="2.150.10.10">
    <property type="entry name" value="Serralysin-like metalloprotease, C-terminal"/>
    <property type="match status" value="4"/>
</dbReference>
<feature type="compositionally biased region" description="Basic and acidic residues" evidence="3">
    <location>
        <begin position="242"/>
        <end position="256"/>
    </location>
</feature>
<sequence>MTDETIKGTPSNDELRGDDGMDVIYAYGGDDDIEGGKGDDTIYAGSGDDCVDGGSGNDTIYGEGGNDTLEGGKGDDVIYGGDGRDEISGGSGDDTLYGGAGRDDISGGSGDDTAFGGSGMDEIEGGKGDDKLYGGDNNDVIYGGSGNDVLAGGQGADVLIGGKGDDILCGDGGDDVLIGGSGNDTLYGGEGNDVMVGGKGGDTFYASGGGNDTVIGDGSGFGSGSGKTYHEYSSAHGTGTTSHEDAHASGDHHYDSAAHSSGGATGSGKNDDILYVEGDVRIELSDGNVIEAKAGDIINLRADGENDDDGKIYLSDGSTVTFDEIEEIRVVNNIDDPDVCICFTPGTMIATPTGERPVEELREGDRVITRDNGIREISWAGRKPLTRQTMLEQPNLRPVLIRAGSLGDNLPERDMMVSPNHRMLIANERTSLYFEEHEVLVAAKHLMKVPGIERAKVEDTAYVHIMFEQHEVVLANGAWTESFQPGDYSLNGLGRSQREEIFTLFPELREDAGIEGYIAARPTLKRNEAAVLFGR</sequence>
<dbReference type="Gene3D" id="2.170.16.10">
    <property type="entry name" value="Hedgehog/Intein (Hint) domain"/>
    <property type="match status" value="1"/>
</dbReference>
<accession>A0A1U7DIF2</accession>
<dbReference type="RefSeq" id="WP_076979801.1">
    <property type="nucleotide sequence ID" value="NZ_CP019124.1"/>
</dbReference>
<dbReference type="EMBL" id="CP019124">
    <property type="protein sequence ID" value="APX89780.1"/>
    <property type="molecule type" value="Genomic_DNA"/>
</dbReference>
<evidence type="ECO:0000259" key="4">
    <source>
        <dbReference type="Pfam" id="PF13403"/>
    </source>
</evidence>
<name>A0A1U7DIF2_9RHOB</name>
<keyword evidence="2" id="KW-0964">Secreted</keyword>
<evidence type="ECO:0000256" key="1">
    <source>
        <dbReference type="ARBA" id="ARBA00004613"/>
    </source>
</evidence>
<proteinExistence type="predicted"/>
<feature type="region of interest" description="Disordered" evidence="3">
    <location>
        <begin position="231"/>
        <end position="269"/>
    </location>
</feature>
<feature type="region of interest" description="Disordered" evidence="3">
    <location>
        <begin position="52"/>
        <end position="120"/>
    </location>
</feature>
<dbReference type="PROSITE" id="PS50817">
    <property type="entry name" value="INTEIN_N_TER"/>
    <property type="match status" value="1"/>
</dbReference>
<accession>A0A2M9DBA9</accession>
<dbReference type="GO" id="GO:0005576">
    <property type="term" value="C:extracellular region"/>
    <property type="evidence" value="ECO:0007669"/>
    <property type="project" value="UniProtKB-SubCell"/>
</dbReference>
<dbReference type="AlphaFoldDB" id="A0A1U7DIF2"/>
<dbReference type="SUPFAM" id="SSF51294">
    <property type="entry name" value="Hedgehog/intein (Hint) domain"/>
    <property type="match status" value="1"/>
</dbReference>
<evidence type="ECO:0000313" key="5">
    <source>
        <dbReference type="EMBL" id="APX89780.1"/>
    </source>
</evidence>